<feature type="short sequence motif" description="HXTX 2" evidence="2">
    <location>
        <begin position="123"/>
        <end position="126"/>
    </location>
</feature>
<gene>
    <name evidence="3" type="ordered locus">Shel_19240</name>
</gene>
<comment type="similarity">
    <text evidence="2">Belongs to the 2H phosphoesterase superfamily. ThpR family.</text>
</comment>
<keyword evidence="4" id="KW-1185">Reference proteome</keyword>
<dbReference type="GO" id="GO:0016874">
    <property type="term" value="F:ligase activity"/>
    <property type="evidence" value="ECO:0007669"/>
    <property type="project" value="UniProtKB-KW"/>
</dbReference>
<dbReference type="PANTHER" id="PTHR35561">
    <property type="entry name" value="RNA 2',3'-CYCLIC PHOSPHODIESTERASE"/>
    <property type="match status" value="1"/>
</dbReference>
<dbReference type="GO" id="GO:0004113">
    <property type="term" value="F:2',3'-cyclic-nucleotide 3'-phosphodiesterase activity"/>
    <property type="evidence" value="ECO:0007669"/>
    <property type="project" value="InterPro"/>
</dbReference>
<protein>
    <recommendedName>
        <fullName evidence="2">RNA 2',3'-cyclic phosphodiesterase</fullName>
        <shortName evidence="2">RNA 2',3'-CPDase</shortName>
        <ecNumber evidence="2">3.1.4.58</ecNumber>
    </recommendedName>
</protein>
<feature type="active site" description="Proton donor" evidence="2">
    <location>
        <position position="39"/>
    </location>
</feature>
<dbReference type="HAMAP" id="MF_01940">
    <property type="entry name" value="RNA_CPDase"/>
    <property type="match status" value="1"/>
</dbReference>
<dbReference type="Proteomes" id="UP000002026">
    <property type="component" value="Chromosome"/>
</dbReference>
<comment type="function">
    <text evidence="2">Hydrolyzes RNA 2',3'-cyclic phosphodiester to an RNA 2'-phosphomonoester.</text>
</comment>
<dbReference type="NCBIfam" id="TIGR02258">
    <property type="entry name" value="2_5_ligase"/>
    <property type="match status" value="1"/>
</dbReference>
<dbReference type="SUPFAM" id="SSF55144">
    <property type="entry name" value="LigT-like"/>
    <property type="match status" value="1"/>
</dbReference>
<dbReference type="EC" id="3.1.4.58" evidence="2"/>
<feature type="active site" description="Proton acceptor" evidence="2">
    <location>
        <position position="123"/>
    </location>
</feature>
<dbReference type="GO" id="GO:0008664">
    <property type="term" value="F:RNA 2',3'-cyclic 3'-phosphodiesterase activity"/>
    <property type="evidence" value="ECO:0007669"/>
    <property type="project" value="UniProtKB-EC"/>
</dbReference>
<dbReference type="HOGENOM" id="CLU_081251_3_0_11"/>
<keyword evidence="1 2" id="KW-0378">Hydrolase</keyword>
<dbReference type="Pfam" id="PF13563">
    <property type="entry name" value="2_5_RNA_ligase2"/>
    <property type="match status" value="1"/>
</dbReference>
<evidence type="ECO:0000313" key="4">
    <source>
        <dbReference type="Proteomes" id="UP000002026"/>
    </source>
</evidence>
<evidence type="ECO:0000256" key="2">
    <source>
        <dbReference type="HAMAP-Rule" id="MF_01940"/>
    </source>
</evidence>
<dbReference type="InterPro" id="IPR004175">
    <property type="entry name" value="RNA_CPDase"/>
</dbReference>
<dbReference type="InterPro" id="IPR009097">
    <property type="entry name" value="Cyclic_Pdiesterase"/>
</dbReference>
<evidence type="ECO:0000313" key="3">
    <source>
        <dbReference type="EMBL" id="ACV22940.1"/>
    </source>
</evidence>
<reference evidence="3 4" key="1">
    <citation type="journal article" date="2009" name="Stand. Genomic Sci.">
        <title>Complete genome sequence of Slackia heliotrinireducens type strain (RHS 1).</title>
        <authorList>
            <person name="Pukall R."/>
            <person name="Lapidus A."/>
            <person name="Nolan M."/>
            <person name="Copeland A."/>
            <person name="Glavina Del Rio T."/>
            <person name="Lucas S."/>
            <person name="Chen F."/>
            <person name="Tice H."/>
            <person name="Cheng J.F."/>
            <person name="Chertkov O."/>
            <person name="Bruce D."/>
            <person name="Goodwin L."/>
            <person name="Kuske C."/>
            <person name="Brettin T."/>
            <person name="Detter J.C."/>
            <person name="Han C."/>
            <person name="Pitluck S."/>
            <person name="Pati A."/>
            <person name="Mavrommatis K."/>
            <person name="Ivanova N."/>
            <person name="Ovchinnikova G."/>
            <person name="Chen A."/>
            <person name="Palaniappan K."/>
            <person name="Schneider S."/>
            <person name="Rohde M."/>
            <person name="Chain P."/>
            <person name="D'haeseleer P."/>
            <person name="Goker M."/>
            <person name="Bristow J."/>
            <person name="Eisen J.A."/>
            <person name="Markowitz V."/>
            <person name="Kyrpides N.C."/>
            <person name="Klenk H.P."/>
            <person name="Hugenholtz P."/>
        </authorList>
    </citation>
    <scope>NUCLEOTIDE SEQUENCE [LARGE SCALE GENOMIC DNA]</scope>
    <source>
        <strain evidence="4">ATCC 29202 / DSM 20476 / NCTC 11029 / RHS 1</strain>
    </source>
</reference>
<dbReference type="EMBL" id="CP001684">
    <property type="protein sequence ID" value="ACV22940.1"/>
    <property type="molecule type" value="Genomic_DNA"/>
</dbReference>
<sequence length="174" mass="19160">MRTFIAIDPPEAFIDETADLARYLKTRIDGRFIAREAYHVTLAFLGDADQRQIASAMDAIDAVADRVSPTLSPGGLGVFGKPKDCTLYLELQKDPSLLTLCKGLREELESRDVPFDSKPFLPHVTLARRAHVPDGNLAGIPFPNACRADRVVLFKSVLTPEGASYSPLYERELG</sequence>
<name>C7N7Q5_SLAHD</name>
<dbReference type="AlphaFoldDB" id="C7N7Q5"/>
<dbReference type="PANTHER" id="PTHR35561:SF1">
    <property type="entry name" value="RNA 2',3'-CYCLIC PHOSPHODIESTERASE"/>
    <property type="match status" value="1"/>
</dbReference>
<dbReference type="Gene3D" id="3.90.1140.10">
    <property type="entry name" value="Cyclic phosphodiesterase"/>
    <property type="match status" value="1"/>
</dbReference>
<proteinExistence type="inferred from homology"/>
<dbReference type="KEGG" id="shi:Shel_19240"/>
<accession>C7N7Q5</accession>
<evidence type="ECO:0000256" key="1">
    <source>
        <dbReference type="ARBA" id="ARBA00022801"/>
    </source>
</evidence>
<comment type="catalytic activity">
    <reaction evidence="2">
        <text>a 3'-end 2',3'-cyclophospho-ribonucleotide-RNA + H2O = a 3'-end 2'-phospho-ribonucleotide-RNA + H(+)</text>
        <dbReference type="Rhea" id="RHEA:11828"/>
        <dbReference type="Rhea" id="RHEA-COMP:10464"/>
        <dbReference type="Rhea" id="RHEA-COMP:17353"/>
        <dbReference type="ChEBI" id="CHEBI:15377"/>
        <dbReference type="ChEBI" id="CHEBI:15378"/>
        <dbReference type="ChEBI" id="CHEBI:83064"/>
        <dbReference type="ChEBI" id="CHEBI:173113"/>
        <dbReference type="EC" id="3.1.4.58"/>
    </reaction>
</comment>
<feature type="short sequence motif" description="HXTX 1" evidence="2">
    <location>
        <begin position="39"/>
        <end position="42"/>
    </location>
</feature>
<dbReference type="eggNOG" id="COG1514">
    <property type="taxonomic scope" value="Bacteria"/>
</dbReference>
<organism evidence="3 4">
    <name type="scientific">Slackia heliotrinireducens (strain ATCC 29202 / DSM 20476 / NCTC 11029 / RHS 1)</name>
    <name type="common">Peptococcus heliotrinreducens</name>
    <dbReference type="NCBI Taxonomy" id="471855"/>
    <lineage>
        <taxon>Bacteria</taxon>
        <taxon>Bacillati</taxon>
        <taxon>Actinomycetota</taxon>
        <taxon>Coriobacteriia</taxon>
        <taxon>Eggerthellales</taxon>
        <taxon>Eggerthellaceae</taxon>
        <taxon>Slackia</taxon>
    </lineage>
</organism>
<keyword evidence="3" id="KW-0436">Ligase</keyword>